<name>A0A940MJ49_9ACTN</name>
<evidence type="ECO:0000256" key="4">
    <source>
        <dbReference type="ARBA" id="ARBA00023134"/>
    </source>
</evidence>
<keyword evidence="7" id="KW-1185">Reference proteome</keyword>
<feature type="compositionally biased region" description="Low complexity" evidence="5">
    <location>
        <begin position="18"/>
        <end position="39"/>
    </location>
</feature>
<dbReference type="RefSeq" id="WP_209345374.1">
    <property type="nucleotide sequence ID" value="NZ_JAGIQL010000230.1"/>
</dbReference>
<proteinExistence type="inferred from homology"/>
<dbReference type="GO" id="GO:0005525">
    <property type="term" value="F:GTP binding"/>
    <property type="evidence" value="ECO:0007669"/>
    <property type="project" value="UniProtKB-KW"/>
</dbReference>
<dbReference type="EMBL" id="JAGIQL010000230">
    <property type="protein sequence ID" value="MBP0461773.1"/>
    <property type="molecule type" value="Genomic_DNA"/>
</dbReference>
<dbReference type="Proteomes" id="UP000670475">
    <property type="component" value="Unassembled WGS sequence"/>
</dbReference>
<keyword evidence="3" id="KW-0378">Hydrolase</keyword>
<accession>A0A940MJ49</accession>
<sequence>MVSAPSPTPGGSSVKADPSGTVSPGAAGAAGSPGAADAAVQQPPLPVKMVIAGGFGVGKTTTVASISEIEPLTTEAAITTVAAGVDDLSHTPEKTTTTVAMDFGCITLDPTLKLYLFGTPGQERFGFMWDDVVEGALGGLVIVDARRLDDCYAAVDYFENRDIPFAVALNAFDGKVEYELDEVRWALDVSDHVPVTVFDARERGSVRDTLLVVLELALERVERAQGRA</sequence>
<dbReference type="InterPro" id="IPR027417">
    <property type="entry name" value="P-loop_NTPase"/>
</dbReference>
<gene>
    <name evidence="6" type="ORF">JFN87_30600</name>
</gene>
<protein>
    <submittedName>
        <fullName evidence="6">ATP/GTP-binding protein</fullName>
    </submittedName>
</protein>
<dbReference type="SUPFAM" id="SSF52540">
    <property type="entry name" value="P-loop containing nucleoside triphosphate hydrolases"/>
    <property type="match status" value="1"/>
</dbReference>
<dbReference type="Pfam" id="PF03029">
    <property type="entry name" value="ATP_bind_1"/>
    <property type="match status" value="1"/>
</dbReference>
<keyword evidence="2" id="KW-0547">Nucleotide-binding</keyword>
<comment type="similarity">
    <text evidence="1">Belongs to the GPN-loop GTPase family.</text>
</comment>
<reference evidence="6" key="1">
    <citation type="submission" date="2021-03" db="EMBL/GenBank/DDBJ databases">
        <title>Whole genome sequence of Streptomyces bomunensis MMS17-BM035.</title>
        <authorList>
            <person name="Lee J.H."/>
        </authorList>
    </citation>
    <scope>NUCLEOTIDE SEQUENCE</scope>
    <source>
        <strain evidence="6">MMS17-BM035</strain>
    </source>
</reference>
<dbReference type="CDD" id="cd00882">
    <property type="entry name" value="Ras_like_GTPase"/>
    <property type="match status" value="1"/>
</dbReference>
<dbReference type="Gene3D" id="3.40.50.300">
    <property type="entry name" value="P-loop containing nucleotide triphosphate hydrolases"/>
    <property type="match status" value="1"/>
</dbReference>
<evidence type="ECO:0000313" key="7">
    <source>
        <dbReference type="Proteomes" id="UP000670475"/>
    </source>
</evidence>
<dbReference type="PANTHER" id="PTHR42708:SF1">
    <property type="entry name" value="GLIDING MOTILITY PROTEIN MGLA"/>
    <property type="match status" value="1"/>
</dbReference>
<evidence type="ECO:0000256" key="5">
    <source>
        <dbReference type="SAM" id="MobiDB-lite"/>
    </source>
</evidence>
<keyword evidence="4" id="KW-0342">GTP-binding</keyword>
<dbReference type="InterPro" id="IPR004130">
    <property type="entry name" value="Gpn"/>
</dbReference>
<comment type="caution">
    <text evidence="6">The sequence shown here is derived from an EMBL/GenBank/DDBJ whole genome shotgun (WGS) entry which is preliminary data.</text>
</comment>
<organism evidence="6 7">
    <name type="scientific">Streptomyces montanisoli</name>
    <dbReference type="NCBI Taxonomy" id="2798581"/>
    <lineage>
        <taxon>Bacteria</taxon>
        <taxon>Bacillati</taxon>
        <taxon>Actinomycetota</taxon>
        <taxon>Actinomycetes</taxon>
        <taxon>Kitasatosporales</taxon>
        <taxon>Streptomycetaceae</taxon>
        <taxon>Streptomyces</taxon>
    </lineage>
</organism>
<dbReference type="InterPro" id="IPR052705">
    <property type="entry name" value="Gliding_Motility_GTPase"/>
</dbReference>
<dbReference type="AlphaFoldDB" id="A0A940MJ49"/>
<feature type="region of interest" description="Disordered" evidence="5">
    <location>
        <begin position="1"/>
        <end position="39"/>
    </location>
</feature>
<evidence type="ECO:0000256" key="2">
    <source>
        <dbReference type="ARBA" id="ARBA00022741"/>
    </source>
</evidence>
<dbReference type="GO" id="GO:0016787">
    <property type="term" value="F:hydrolase activity"/>
    <property type="evidence" value="ECO:0007669"/>
    <property type="project" value="UniProtKB-KW"/>
</dbReference>
<evidence type="ECO:0000256" key="3">
    <source>
        <dbReference type="ARBA" id="ARBA00022801"/>
    </source>
</evidence>
<evidence type="ECO:0000256" key="1">
    <source>
        <dbReference type="ARBA" id="ARBA00005290"/>
    </source>
</evidence>
<evidence type="ECO:0000313" key="6">
    <source>
        <dbReference type="EMBL" id="MBP0461773.1"/>
    </source>
</evidence>
<dbReference type="PANTHER" id="PTHR42708">
    <property type="entry name" value="ATP/GTP-BINDING PROTEIN-RELATED"/>
    <property type="match status" value="1"/>
</dbReference>